<dbReference type="Pfam" id="PF00144">
    <property type="entry name" value="Beta-lactamase"/>
    <property type="match status" value="1"/>
</dbReference>
<gene>
    <name evidence="4" type="ORF">E4P82_04520</name>
</gene>
<comment type="subcellular location">
    <subcellularLocation>
        <location evidence="1">Membrane</location>
    </subcellularLocation>
</comment>
<sequence length="686" mass="73179">MEKNSPVLLACRNLARLAGVSVLMLGLLVGCNDDDNDPAPLNYAETIVDGRVAVRQALVDTDTPSASVVLIDGDRIVWSETFGYIDKATLTAPSPTTMYGIGSVSKVFAAMAAMKLVDQGKIDLDAPLVQYLPDFRMAAPEYPQITVRMLLNHSAGFGGTDYRNGFTNAPVPGEMAVYCNDCLTMIEPLVEAVSGRSYTQFVTDEILVPLGMTHSRFALEPFLAGSFAPGYTGDRADPQEYTNAYATGGLYSTPNDMAHLAMMFMNGGRYGNVRVLSASSVAEMGRDQTRNLLFNPIPTFHWGLGWDGVAQSGLAAVGVTAWHKNGGTLTYGSEFFVAPNERLAVMVTGASVKFSVGQLAERIMLHALAERGSILAVPTPLPDTPQPKQPATDADLAAIVGDYAQFEALLRIEALPDRSLKISRYSNGVWTEIANDLKRRIDGSFSSDAAPNVAYRTIDGEGRRYLVARRPVGLGHYLAEIPFGQQVQPAAPLSTAWQARVGQRWLVVNEDAQSIPLVQGTAPPRFALDVVDGLPGYLFATAIHTGSQIVDPAGSDTLARMFLKIPVNFGRDLNDVVIETRDGEEWVRYGSTLFRPQASVPVLPVGDSAVVIGGEGFAEWRKLSVGGTVAIAGASAWKLYDADLKLLASGLGNGSVSTAPAGAYLMVYGPSDTAITAITVTLAAAG</sequence>
<organism evidence="4 5">
    <name type="scientific">Candidatus Competibacter phosphatis</name>
    <dbReference type="NCBI Taxonomy" id="221280"/>
    <lineage>
        <taxon>Bacteria</taxon>
        <taxon>Pseudomonadati</taxon>
        <taxon>Pseudomonadota</taxon>
        <taxon>Gammaproteobacteria</taxon>
        <taxon>Candidatus Competibacteraceae</taxon>
        <taxon>Candidatus Competibacter</taxon>
    </lineage>
</organism>
<dbReference type="PANTHER" id="PTHR46825:SF11">
    <property type="entry name" value="PENICILLIN-BINDING PROTEIN 4"/>
    <property type="match status" value="1"/>
</dbReference>
<dbReference type="InterPro" id="IPR050491">
    <property type="entry name" value="AmpC-like"/>
</dbReference>
<dbReference type="Proteomes" id="UP000760480">
    <property type="component" value="Unassembled WGS sequence"/>
</dbReference>
<evidence type="ECO:0000313" key="4">
    <source>
        <dbReference type="EMBL" id="NMQ18525.1"/>
    </source>
</evidence>
<accession>A0ABX1TKT1</accession>
<dbReference type="InterPro" id="IPR001466">
    <property type="entry name" value="Beta-lactam-related"/>
</dbReference>
<keyword evidence="4" id="KW-0378">Hydrolase</keyword>
<dbReference type="InterPro" id="IPR012338">
    <property type="entry name" value="Beta-lactam/transpept-like"/>
</dbReference>
<reference evidence="4 5" key="1">
    <citation type="submission" date="2019-03" db="EMBL/GenBank/DDBJ databases">
        <title>Metabolic reconstructions from genomes of highly enriched 'Candidatus Accumulibacter' and 'Candidatus Competibacter' bioreactor populations.</title>
        <authorList>
            <person name="Annavajhala M.K."/>
            <person name="Welles L."/>
            <person name="Abbas B."/>
            <person name="Sorokin D."/>
            <person name="Park H."/>
            <person name="Van Loosdrecht M."/>
            <person name="Chandran K."/>
        </authorList>
    </citation>
    <scope>NUCLEOTIDE SEQUENCE [LARGE SCALE GENOMIC DNA]</scope>
    <source>
        <strain evidence="4 5">SBR_G</strain>
    </source>
</reference>
<evidence type="ECO:0000256" key="1">
    <source>
        <dbReference type="ARBA" id="ARBA00004370"/>
    </source>
</evidence>
<keyword evidence="2" id="KW-0472">Membrane</keyword>
<name>A0ABX1TKT1_9GAMM</name>
<dbReference type="RefSeq" id="WP_169247784.1">
    <property type="nucleotide sequence ID" value="NZ_SPMZ01000013.1"/>
</dbReference>
<dbReference type="EMBL" id="SPMZ01000013">
    <property type="protein sequence ID" value="NMQ18525.1"/>
    <property type="molecule type" value="Genomic_DNA"/>
</dbReference>
<feature type="domain" description="Beta-lactamase-related" evidence="3">
    <location>
        <begin position="54"/>
        <end position="349"/>
    </location>
</feature>
<dbReference type="PROSITE" id="PS51257">
    <property type="entry name" value="PROKAR_LIPOPROTEIN"/>
    <property type="match status" value="1"/>
</dbReference>
<dbReference type="PANTHER" id="PTHR46825">
    <property type="entry name" value="D-ALANYL-D-ALANINE-CARBOXYPEPTIDASE/ENDOPEPTIDASE AMPH"/>
    <property type="match status" value="1"/>
</dbReference>
<evidence type="ECO:0000256" key="2">
    <source>
        <dbReference type="ARBA" id="ARBA00023136"/>
    </source>
</evidence>
<dbReference type="Gene3D" id="3.40.710.10">
    <property type="entry name" value="DD-peptidase/beta-lactamase superfamily"/>
    <property type="match status" value="1"/>
</dbReference>
<comment type="caution">
    <text evidence="4">The sequence shown here is derived from an EMBL/GenBank/DDBJ whole genome shotgun (WGS) entry which is preliminary data.</text>
</comment>
<protein>
    <submittedName>
        <fullName evidence="4">Class A beta-lactamase-related serine hydrolase</fullName>
    </submittedName>
</protein>
<dbReference type="GO" id="GO:0016787">
    <property type="term" value="F:hydrolase activity"/>
    <property type="evidence" value="ECO:0007669"/>
    <property type="project" value="UniProtKB-KW"/>
</dbReference>
<evidence type="ECO:0000259" key="3">
    <source>
        <dbReference type="Pfam" id="PF00144"/>
    </source>
</evidence>
<dbReference type="SUPFAM" id="SSF56601">
    <property type="entry name" value="beta-lactamase/transpeptidase-like"/>
    <property type="match status" value="1"/>
</dbReference>
<evidence type="ECO:0000313" key="5">
    <source>
        <dbReference type="Proteomes" id="UP000760480"/>
    </source>
</evidence>
<proteinExistence type="predicted"/>
<keyword evidence="5" id="KW-1185">Reference proteome</keyword>